<gene>
    <name evidence="2" type="ORF">A1019T_01611</name>
</gene>
<evidence type="ECO:0000259" key="1">
    <source>
        <dbReference type="Pfam" id="PF14207"/>
    </source>
</evidence>
<sequence length="73" mass="8138">MIAKKQIVSIEIIETLSKIVTIEADDEEQALIKAQEIYRDEQVVLGSEDYSHTDFVVKGCKDNDKTSSSNSSC</sequence>
<protein>
    <recommendedName>
        <fullName evidence="1">DpnD/PcfM-like C-terminal domain-containing protein</fullName>
    </recommendedName>
</protein>
<dbReference type="RefSeq" id="WP_077449021.1">
    <property type="nucleotide sequence ID" value="NZ_FUGD01000091.1"/>
</dbReference>
<proteinExistence type="predicted"/>
<accession>A0A1R4EGQ6</accession>
<dbReference type="EMBL" id="FUGD01000091">
    <property type="protein sequence ID" value="SJM37630.1"/>
    <property type="molecule type" value="Genomic_DNA"/>
</dbReference>
<dbReference type="OrthoDB" id="6659665at2"/>
<name>A0A1R4EGQ6_9GAMM</name>
<dbReference type="Pfam" id="PF14207">
    <property type="entry name" value="DpnD-PcfM"/>
    <property type="match status" value="1"/>
</dbReference>
<dbReference type="InterPro" id="IPR025575">
    <property type="entry name" value="DpnD/PcfM_C"/>
</dbReference>
<dbReference type="Proteomes" id="UP000188169">
    <property type="component" value="Unassembled WGS sequence"/>
</dbReference>
<keyword evidence="3" id="KW-1185">Reference proteome</keyword>
<dbReference type="AlphaFoldDB" id="A0A1R4EGQ6"/>
<evidence type="ECO:0000313" key="2">
    <source>
        <dbReference type="EMBL" id="SJM37630.1"/>
    </source>
</evidence>
<reference evidence="3" key="1">
    <citation type="submission" date="2017-02" db="EMBL/GenBank/DDBJ databases">
        <authorList>
            <person name="Mornico D."/>
        </authorList>
    </citation>
    <scope>NUCLEOTIDE SEQUENCE [LARGE SCALE GENOMIC DNA]</scope>
</reference>
<feature type="domain" description="DpnD/PcfM-like C-terminal" evidence="1">
    <location>
        <begin position="10"/>
        <end position="51"/>
    </location>
</feature>
<organism evidence="2 3">
    <name type="scientific">Psychrobacter pasteurii</name>
    <dbReference type="NCBI Taxonomy" id="1945520"/>
    <lineage>
        <taxon>Bacteria</taxon>
        <taxon>Pseudomonadati</taxon>
        <taxon>Pseudomonadota</taxon>
        <taxon>Gammaproteobacteria</taxon>
        <taxon>Moraxellales</taxon>
        <taxon>Moraxellaceae</taxon>
        <taxon>Psychrobacter</taxon>
    </lineage>
</organism>
<evidence type="ECO:0000313" key="3">
    <source>
        <dbReference type="Proteomes" id="UP000188169"/>
    </source>
</evidence>